<evidence type="ECO:0000313" key="1">
    <source>
        <dbReference type="EMBL" id="KXG46167.1"/>
    </source>
</evidence>
<dbReference type="RefSeq" id="XP_040644703.1">
    <property type="nucleotide sequence ID" value="XM_040792736.1"/>
</dbReference>
<accession>A0A135LAZ7</accession>
<dbReference type="GeneID" id="63708036"/>
<name>A0A135LAZ7_PENPA</name>
<dbReference type="OrthoDB" id="10313950at2759"/>
<dbReference type="AlphaFoldDB" id="A0A135LAZ7"/>
<dbReference type="Proteomes" id="UP000070168">
    <property type="component" value="Unassembled WGS sequence"/>
</dbReference>
<evidence type="ECO:0000313" key="2">
    <source>
        <dbReference type="Proteomes" id="UP000070168"/>
    </source>
</evidence>
<organism evidence="1 2">
    <name type="scientific">Penicillium patulum</name>
    <name type="common">Penicillium griseofulvum</name>
    <dbReference type="NCBI Taxonomy" id="5078"/>
    <lineage>
        <taxon>Eukaryota</taxon>
        <taxon>Fungi</taxon>
        <taxon>Dikarya</taxon>
        <taxon>Ascomycota</taxon>
        <taxon>Pezizomycotina</taxon>
        <taxon>Eurotiomycetes</taxon>
        <taxon>Eurotiomycetidae</taxon>
        <taxon>Eurotiales</taxon>
        <taxon>Aspergillaceae</taxon>
        <taxon>Penicillium</taxon>
    </lineage>
</organism>
<proteinExistence type="predicted"/>
<gene>
    <name evidence="1" type="ORF">PGRI_050230</name>
</gene>
<reference evidence="1 2" key="1">
    <citation type="journal article" date="2016" name="BMC Genomics">
        <title>Genome sequencing and secondary metabolism of the postharvest pathogen Penicillium griseofulvum.</title>
        <authorList>
            <person name="Banani H."/>
            <person name="Marcet-Houben M."/>
            <person name="Ballester A.R."/>
            <person name="Abbruscato P."/>
            <person name="Gonzalez-Candelas L."/>
            <person name="Gabaldon T."/>
            <person name="Spadaro D."/>
        </authorList>
    </citation>
    <scope>NUCLEOTIDE SEQUENCE [LARGE SCALE GENOMIC DNA]</scope>
    <source>
        <strain evidence="1 2">PG3</strain>
    </source>
</reference>
<sequence length="495" mass="54785">MWLSQVKQPRGAKLPMNHVASTLDLRIICMTAEAIAWGAIYHAWGKQKSKLRAGPFSYIPVHDRTAATEAWLGTEYTSGLSSSQNAAIGIVNVYHFFNLSGPLGVEGVRKTLCTASLLSVTIEADYRGAKDGTEFGDDDVYCLAADLGNQVLSDPMFEPLIDDITLTSSVIYHRDRDWNGAVEGHEMVPHPLHVADLRWVDGAGCSLYRATVNFAPAGAFKQAMLAPTQCHHMRLIMDQVFKYNEITDIHSDIWLDRPLNELITAYMFGGEAGIKDYAYLCANILDTIAGCHRCASLTKELAQLNAMSALAYVAIPRYALLAEVKLHEVPGVCWLPPTPDLGDRIGARPVLHNDSWQLPTYNPGDVSTESVARAFVLRVYGRTDISEINDALCSCIRQDFPNVTLPVILSLHRVVSRNWRLEGTEQLTTQLWKGLTSEAWDHSIAANFYNKLCVCLSSAQTDAMRQDVSEFVGLLGFVIERTTVNPYIRTQAFAS</sequence>
<keyword evidence="2" id="KW-1185">Reference proteome</keyword>
<dbReference type="EMBL" id="LHQR01000069">
    <property type="protein sequence ID" value="KXG46167.1"/>
    <property type="molecule type" value="Genomic_DNA"/>
</dbReference>
<protein>
    <submittedName>
        <fullName evidence="1">Uncharacterized protein</fullName>
    </submittedName>
</protein>
<comment type="caution">
    <text evidence="1">The sequence shown here is derived from an EMBL/GenBank/DDBJ whole genome shotgun (WGS) entry which is preliminary data.</text>
</comment>